<organism evidence="1 2">
    <name type="scientific">Chlorogloeopsis fritschii PCC 6912</name>
    <dbReference type="NCBI Taxonomy" id="211165"/>
    <lineage>
        <taxon>Bacteria</taxon>
        <taxon>Bacillati</taxon>
        <taxon>Cyanobacteriota</taxon>
        <taxon>Cyanophyceae</taxon>
        <taxon>Nostocales</taxon>
        <taxon>Chlorogloeopsidaceae</taxon>
        <taxon>Chlorogloeopsis</taxon>
    </lineage>
</organism>
<sequence>MWLLDTRFEQIISNSTRKRYANEVRKAWDYYKTYCGKDEQQYSQVWVRTYNFNVCKFEFIIADWEFFQYLEDNADARTQYVEEVEIFSEKVKALKDLGIFEKLLLQEEYNYINYEGKKSLTTAAYIKYRRPLLNCITTIIS</sequence>
<accession>A0A433NLH1</accession>
<proteinExistence type="predicted"/>
<reference evidence="1 2" key="1">
    <citation type="journal article" date="2019" name="Genome Biol. Evol.">
        <title>Day and night: Metabolic profiles and evolutionary relationships of six axenic non-marine cyanobacteria.</title>
        <authorList>
            <person name="Will S.E."/>
            <person name="Henke P."/>
            <person name="Boedeker C."/>
            <person name="Huang S."/>
            <person name="Brinkmann H."/>
            <person name="Rohde M."/>
            <person name="Jarek M."/>
            <person name="Friedl T."/>
            <person name="Seufert S."/>
            <person name="Schumacher M."/>
            <person name="Overmann J."/>
            <person name="Neumann-Schaal M."/>
            <person name="Petersen J."/>
        </authorList>
    </citation>
    <scope>NUCLEOTIDE SEQUENCE [LARGE SCALE GENOMIC DNA]</scope>
    <source>
        <strain evidence="1 2">PCC 6912</strain>
    </source>
</reference>
<dbReference type="EMBL" id="RSCJ01000006">
    <property type="protein sequence ID" value="RUR83759.1"/>
    <property type="molecule type" value="Genomic_DNA"/>
</dbReference>
<keyword evidence="2" id="KW-1185">Reference proteome</keyword>
<protein>
    <submittedName>
        <fullName evidence="1">Uncharacterized protein</fullName>
    </submittedName>
</protein>
<name>A0A433NLH1_CHLFR</name>
<evidence type="ECO:0000313" key="1">
    <source>
        <dbReference type="EMBL" id="RUR83759.1"/>
    </source>
</evidence>
<dbReference type="STRING" id="211165.GCA_000317285_00027"/>
<evidence type="ECO:0000313" key="2">
    <source>
        <dbReference type="Proteomes" id="UP000268857"/>
    </source>
</evidence>
<dbReference type="Proteomes" id="UP000268857">
    <property type="component" value="Unassembled WGS sequence"/>
</dbReference>
<gene>
    <name evidence="1" type="ORF">PCC6912_20020</name>
</gene>
<dbReference type="OrthoDB" id="468458at2"/>
<dbReference type="AlphaFoldDB" id="A0A433NLH1"/>
<comment type="caution">
    <text evidence="1">The sequence shown here is derived from an EMBL/GenBank/DDBJ whole genome shotgun (WGS) entry which is preliminary data.</text>
</comment>